<feature type="region of interest" description="Disordered" evidence="4">
    <location>
        <begin position="1406"/>
        <end position="1544"/>
    </location>
</feature>
<dbReference type="EMBL" id="GL378323">
    <property type="protein sequence ID" value="EFJ53251.1"/>
    <property type="molecule type" value="Genomic_DNA"/>
</dbReference>
<feature type="compositionally biased region" description="Acidic residues" evidence="4">
    <location>
        <begin position="783"/>
        <end position="796"/>
    </location>
</feature>
<feature type="region of interest" description="Disordered" evidence="4">
    <location>
        <begin position="418"/>
        <end position="438"/>
    </location>
</feature>
<dbReference type="InParanoid" id="D8TIJ3"/>
<evidence type="ECO:0000313" key="6">
    <source>
        <dbReference type="EMBL" id="EFJ53251.1"/>
    </source>
</evidence>
<evidence type="ECO:0000256" key="3">
    <source>
        <dbReference type="ARBA" id="ARBA00022801"/>
    </source>
</evidence>
<feature type="compositionally biased region" description="Basic and acidic residues" evidence="4">
    <location>
        <begin position="1409"/>
        <end position="1424"/>
    </location>
</feature>
<evidence type="ECO:0000313" key="7">
    <source>
        <dbReference type="Proteomes" id="UP000001058"/>
    </source>
</evidence>
<feature type="region of interest" description="Disordered" evidence="4">
    <location>
        <begin position="752"/>
        <end position="1217"/>
    </location>
</feature>
<feature type="region of interest" description="Disordered" evidence="4">
    <location>
        <begin position="2227"/>
        <end position="2456"/>
    </location>
</feature>
<feature type="region of interest" description="Disordered" evidence="4">
    <location>
        <begin position="1800"/>
        <end position="1919"/>
    </location>
</feature>
<evidence type="ECO:0000256" key="4">
    <source>
        <dbReference type="SAM" id="MobiDB-lite"/>
    </source>
</evidence>
<reference evidence="6 7" key="1">
    <citation type="journal article" date="2010" name="Science">
        <title>Genomic analysis of organismal complexity in the multicellular green alga Volvox carteri.</title>
        <authorList>
            <person name="Prochnik S.E."/>
            <person name="Umen J."/>
            <person name="Nedelcu A.M."/>
            <person name="Hallmann A."/>
            <person name="Miller S.M."/>
            <person name="Nishii I."/>
            <person name="Ferris P."/>
            <person name="Kuo A."/>
            <person name="Mitros T."/>
            <person name="Fritz-Laylin L.K."/>
            <person name="Hellsten U."/>
            <person name="Chapman J."/>
            <person name="Simakov O."/>
            <person name="Rensing S.A."/>
            <person name="Terry A."/>
            <person name="Pangilinan J."/>
            <person name="Kapitonov V."/>
            <person name="Jurka J."/>
            <person name="Salamov A."/>
            <person name="Shapiro H."/>
            <person name="Schmutz J."/>
            <person name="Grimwood J."/>
            <person name="Lindquist E."/>
            <person name="Lucas S."/>
            <person name="Grigoriev I.V."/>
            <person name="Schmitt R."/>
            <person name="Kirk D."/>
            <person name="Rokhsar D.S."/>
        </authorList>
    </citation>
    <scope>NUCLEOTIDE SEQUENCE [LARGE SCALE GENOMIC DNA]</scope>
    <source>
        <strain evidence="7">f. Nagariensis / Eve</strain>
    </source>
</reference>
<dbReference type="OrthoDB" id="568156at2759"/>
<dbReference type="Proteomes" id="UP000001058">
    <property type="component" value="Unassembled WGS sequence"/>
</dbReference>
<feature type="compositionally biased region" description="Low complexity" evidence="4">
    <location>
        <begin position="2067"/>
        <end position="2096"/>
    </location>
</feature>
<feature type="compositionally biased region" description="Polar residues" evidence="4">
    <location>
        <begin position="1493"/>
        <end position="1505"/>
    </location>
</feature>
<feature type="compositionally biased region" description="Low complexity" evidence="4">
    <location>
        <begin position="755"/>
        <end position="776"/>
    </location>
</feature>
<feature type="compositionally biased region" description="Low complexity" evidence="4">
    <location>
        <begin position="1096"/>
        <end position="1121"/>
    </location>
</feature>
<feature type="compositionally biased region" description="Polar residues" evidence="4">
    <location>
        <begin position="1580"/>
        <end position="1600"/>
    </location>
</feature>
<dbReference type="SUPFAM" id="SSF54001">
    <property type="entry name" value="Cysteine proteinases"/>
    <property type="match status" value="1"/>
</dbReference>
<feature type="compositionally biased region" description="Low complexity" evidence="4">
    <location>
        <begin position="922"/>
        <end position="940"/>
    </location>
</feature>
<dbReference type="Pfam" id="PF02902">
    <property type="entry name" value="Peptidase_C48"/>
    <property type="match status" value="1"/>
</dbReference>
<feature type="compositionally biased region" description="Pro residues" evidence="4">
    <location>
        <begin position="712"/>
        <end position="722"/>
    </location>
</feature>
<feature type="region of interest" description="Disordered" evidence="4">
    <location>
        <begin position="2065"/>
        <end position="2111"/>
    </location>
</feature>
<accession>D8TIJ3</accession>
<feature type="compositionally biased region" description="Polar residues" evidence="4">
    <location>
        <begin position="1868"/>
        <end position="1878"/>
    </location>
</feature>
<dbReference type="PANTHER" id="PTHR47764:SF2">
    <property type="entry name" value="UBIQUITIN-LIKE PROTEASE FAMILY PROFILE DOMAIN-CONTAINING PROTEIN"/>
    <property type="match status" value="1"/>
</dbReference>
<evidence type="ECO:0000259" key="5">
    <source>
        <dbReference type="PROSITE" id="PS50600"/>
    </source>
</evidence>
<feature type="compositionally biased region" description="Gly residues" evidence="4">
    <location>
        <begin position="2259"/>
        <end position="2275"/>
    </location>
</feature>
<dbReference type="RefSeq" id="XP_002946256.1">
    <property type="nucleotide sequence ID" value="XM_002946210.1"/>
</dbReference>
<feature type="compositionally biased region" description="Acidic residues" evidence="4">
    <location>
        <begin position="1020"/>
        <end position="1030"/>
    </location>
</feature>
<dbReference type="GO" id="GO:0008234">
    <property type="term" value="F:cysteine-type peptidase activity"/>
    <property type="evidence" value="ECO:0007669"/>
    <property type="project" value="InterPro"/>
</dbReference>
<feature type="domain" description="Ubiquitin-like protease family profile" evidence="5">
    <location>
        <begin position="305"/>
        <end position="537"/>
    </location>
</feature>
<feature type="compositionally biased region" description="Pro residues" evidence="4">
    <location>
        <begin position="1508"/>
        <end position="1518"/>
    </location>
</feature>
<feature type="compositionally biased region" description="Gly residues" evidence="4">
    <location>
        <begin position="1047"/>
        <end position="1059"/>
    </location>
</feature>
<feature type="compositionally biased region" description="Low complexity" evidence="4">
    <location>
        <begin position="1885"/>
        <end position="1919"/>
    </location>
</feature>
<dbReference type="GeneID" id="9625384"/>
<feature type="region of interest" description="Disordered" evidence="4">
    <location>
        <begin position="1666"/>
        <end position="1767"/>
    </location>
</feature>
<feature type="compositionally biased region" description="Low complexity" evidence="4">
    <location>
        <begin position="1994"/>
        <end position="2015"/>
    </location>
</feature>
<dbReference type="Gene3D" id="3.30.310.130">
    <property type="entry name" value="Ubiquitin-related"/>
    <property type="match status" value="1"/>
</dbReference>
<feature type="compositionally biased region" description="Polar residues" evidence="4">
    <location>
        <begin position="1460"/>
        <end position="1478"/>
    </location>
</feature>
<name>D8TIJ3_VOLCA</name>
<feature type="compositionally biased region" description="Pro residues" evidence="4">
    <location>
        <begin position="1153"/>
        <end position="1167"/>
    </location>
</feature>
<feature type="region of interest" description="Disordered" evidence="4">
    <location>
        <begin position="682"/>
        <end position="738"/>
    </location>
</feature>
<feature type="region of interest" description="Disordered" evidence="4">
    <location>
        <begin position="1563"/>
        <end position="1601"/>
    </location>
</feature>
<feature type="region of interest" description="Disordered" evidence="4">
    <location>
        <begin position="1961"/>
        <end position="2016"/>
    </location>
</feature>
<keyword evidence="7" id="KW-1185">Reference proteome</keyword>
<gene>
    <name evidence="6" type="ORF">VOLCADRAFT_86350</name>
</gene>
<dbReference type="PANTHER" id="PTHR47764">
    <property type="entry name" value="UBIQUITIN-LIKE-SPECIFIC PROTEASE 2B-RELATED"/>
    <property type="match status" value="1"/>
</dbReference>
<feature type="compositionally biased region" description="Low complexity" evidence="4">
    <location>
        <begin position="682"/>
        <end position="693"/>
    </location>
</feature>
<keyword evidence="3" id="KW-0378">Hydrolase</keyword>
<feature type="compositionally biased region" description="Gly residues" evidence="4">
    <location>
        <begin position="1564"/>
        <end position="1579"/>
    </location>
</feature>
<dbReference type="KEGG" id="vcn:VOLCADRAFT_86350"/>
<organism evidence="7">
    <name type="scientific">Volvox carteri f. nagariensis</name>
    <dbReference type="NCBI Taxonomy" id="3068"/>
    <lineage>
        <taxon>Eukaryota</taxon>
        <taxon>Viridiplantae</taxon>
        <taxon>Chlorophyta</taxon>
        <taxon>core chlorophytes</taxon>
        <taxon>Chlorophyceae</taxon>
        <taxon>CS clade</taxon>
        <taxon>Chlamydomonadales</taxon>
        <taxon>Volvocaceae</taxon>
        <taxon>Volvox</taxon>
    </lineage>
</organism>
<feature type="compositionally biased region" description="Basic residues" evidence="4">
    <location>
        <begin position="966"/>
        <end position="975"/>
    </location>
</feature>
<evidence type="ECO:0000256" key="2">
    <source>
        <dbReference type="ARBA" id="ARBA00022670"/>
    </source>
</evidence>
<protein>
    <recommendedName>
        <fullName evidence="5">Ubiquitin-like protease family profile domain-containing protein</fullName>
    </recommendedName>
</protein>
<comment type="similarity">
    <text evidence="1">Belongs to the peptidase C48 family.</text>
</comment>
<dbReference type="STRING" id="3068.D8TIJ3"/>
<feature type="compositionally biased region" description="Acidic residues" evidence="4">
    <location>
        <begin position="2289"/>
        <end position="2299"/>
    </location>
</feature>
<dbReference type="InterPro" id="IPR038765">
    <property type="entry name" value="Papain-like_cys_pep_sf"/>
</dbReference>
<sequence>MDGTKVGSNVGWLVGRLRRLRRWRTFDLRGGQGGAQPSRQGPRFNSITEDVDRTAWANRLCVHFATCVWASKKQSRRPRIQAMGTRQTLLPCLYLSSRTSRLTSRNSRARYRHVVMVPAVAADSPCPDKYGAGPGQPATAARGHGQQQPRKCSFCNKPITLIGPMRPGDNLTCQQCRQVAQTGQAASMHMQAPTLKHQPLRGLSTAGPSFNRLANPRPMQQSSFYGSGDGGNTGGRGLDLRAPIVNIERLTWWTAAMTTVVLTRMLPSASRPVARQAPKNKFDKLSAQVAGLKCCFPKEGGKHSVQVFAEDLARLDSGEFLNDTCIDFYLKYIEAHLQTEIRRRYHFFNSFFLKKLQEKPAKGVKLSKAERLKLDHERVKKWTKHVDLFSKDFIFVPIHGTLHWSLVLICHPGNVVQQADHLRPPEGGPEGSRDEGGGAGTPLLLHLDSLDGNHAPKAIFEALRSYLEHEWRRNMEDETQDSVPRRWKARFLAAGRDVPEVRFTLQTLPGLSMAARLPKQDNHTDCGLFLLSYVDFFVAANPRCIVSEGSNAQNVHALDPRSDAANAATLLQKNWFHKCNAARLRDHLRALVCKLMLECVPAEDQRFKTLECVVNSYAEKPHEMGQRYLQPEEYLKYVTMRPNEPWPILDDGVLSNESDHEGHMEDPVVVLQNPTRHMTRLAAKQAGVAPAAALPTSGNRRRKGSAASEAAPAPPSQPPGPATNPESVVDLSTPDKVGDVPRATAAVMAGPTEQAPAGGSTAAAAGPQAGEAPPIARAKAESMEIEDEEHEDDEGVELVAVSHGPASGGEARSDDQPAAKRPRLLAEAVPETLAQVPATTGRGAAAKVEVEVEDLGASSSDEDKDSPPRRPRSRWSTGRGCKQGDLHGAPPSGSVDDVGADGQKVAGQDVPPSQEDPEALPKHGAAAAAIAAQPVAAAPPGGVRGELPCPDSGAPDEGGGASGGSRTKKFCRKVKRGPEAPGGTAPPPGGYRRGLQTEDTGVASHAQVEQPPINGLVLGDSEDIGEDDINQDPAWLLEHQARFNLSAGGGGGGGGGSGGHESSSGSEDERGALQSVADRGREPGGRVKPHPPDPQQKPQRAGCGPVADAAGAAGPPARGQGATLGGPCRKHTRFPDDGAEPITKMVPIRPEEAPPPSPPPSPPPPRPHTGAAQQPQPQPQLEAYSIEDSDSDNNPDRAKRRRCGEEDAAMSAYPPAMESSAHWQVSVVGVGDSQAAIDAAVDGALQGTPQGRCTLPVTHQQQQEQPMSNGQLSEQVVASNRDVPTPGIATQAHQPIAEHIAPGPAVATPFTACRKPALMVSRFAQKHLSRPRAAHAAAAAAAVTIAGAAAITGAGAAATATRAAASADVKGAAAATATTHTHTHAHTARQPLEVVAASASAARPLDVSGAREHVDAKAISRRDVDDDDDEEEEVEEVEDGPYADDLSANLDYPPTRGAHASTSMRWSAQESPPLSSKRLTAHGTQVPDLSRPANGSQAHGAQGSHQQQPPPPPPPPQQQPHDHVYQRQHQHHTGDPHVPQTHQAGPVGSLARMIHALPALMGEEGVGSGSQGFSHGGDVGTTSHGAASSALPQPSGSAVSHQRESFVDTQLCGWNPQSLPPFLPPQLQQQWQQQRVLPMGLLKPVYPNTRTARTAVADLPAAASHRHKDLNGGVRNQASEAPSWAGDESQGRTTDGHAVSVHRPASFGGGAEQHLQGWADTPRPPQAAKAGVNRIRQEADKVKKRWRTSELGRGTQPLPGGVPWHLPGPELETVAVTKGPLPTATQPAPAALYAGTSCTCQPQEAGPSRGDPHTCVAAGPSPTGGDRKRRRRSELDSLDSQQQLPPERGDAGAGPGQPHAEGCPHNQPKWQSQTELQQQGGGERASVASYATATAATTSPKGSQPQPQPQPEQLGEESPTLSPQLVLVLDCGEGSQEQQQLQQDQAFRLVEYGGSLTADDAAGASQSLGGEALSPGGIPGTPSDILTERDGTGTASPAQQTQMQTQTQTQAAASTRGALHATGPLVAEDAFRSLRWREVANACTMLAVSEAAAIGRVLFPRPDSAVQTPGAPTGPTAGPTAGAAAAAAQGQGPTTASAVGPGGPSSSCRPAAGAMQCVSRLDLTEKGAFERGDPPAAAGRQGAQGAGAAQGLIRAEVGAAEAAWQAAAREVAGRPFADVAAAAAATCGSIGRGRAVEAMPSDSLLFSPGSGGEASGLTISIGDDMEENQAAREEPCKDEQVSGGGDGGGQPHLRAQAQGEGGSSGQGVADGGRPAGRGTENESAGLEGSPEEEDSVDIVEEWRPGDATEEDSSDAFVDGRGTGSGRVGSVSAMKHKGPGRGKQAAGRQPTEGSRRRRSESATGRSKSRKAGQAGGSSKPSSSTKGVTLSRGGAAAASRGGGKPQNQRGSLAIDALTGPMDAYYGRAEHARRNPKSTDAGPPGTGQSRDEPCDLTSE</sequence>
<feature type="compositionally biased region" description="Basic and acidic residues" evidence="4">
    <location>
        <begin position="2229"/>
        <end position="2240"/>
    </location>
</feature>
<dbReference type="Gene3D" id="1.10.418.20">
    <property type="match status" value="1"/>
</dbReference>
<dbReference type="PROSITE" id="PS50600">
    <property type="entry name" value="ULP_PROTEASE"/>
    <property type="match status" value="1"/>
</dbReference>
<evidence type="ECO:0000256" key="1">
    <source>
        <dbReference type="ARBA" id="ARBA00005234"/>
    </source>
</evidence>
<proteinExistence type="inferred from homology"/>
<dbReference type="InterPro" id="IPR003653">
    <property type="entry name" value="Peptidase_C48_C"/>
</dbReference>
<feature type="compositionally biased region" description="Low complexity" evidence="4">
    <location>
        <begin position="2375"/>
        <end position="2397"/>
    </location>
</feature>
<keyword evidence="2" id="KW-0645">Protease</keyword>
<dbReference type="eggNOG" id="KOG0779">
    <property type="taxonomic scope" value="Eukaryota"/>
</dbReference>
<feature type="compositionally biased region" description="Acidic residues" evidence="4">
    <location>
        <begin position="1425"/>
        <end position="1442"/>
    </location>
</feature>
<dbReference type="GO" id="GO:0006508">
    <property type="term" value="P:proteolysis"/>
    <property type="evidence" value="ECO:0007669"/>
    <property type="project" value="UniProtKB-KW"/>
</dbReference>